<keyword evidence="6 8" id="KW-0472">Membrane</keyword>
<evidence type="ECO:0000256" key="3">
    <source>
        <dbReference type="ARBA" id="ARBA00022692"/>
    </source>
</evidence>
<dbReference type="Proteomes" id="UP000038830">
    <property type="component" value="Unassembled WGS sequence"/>
</dbReference>
<keyword evidence="5 8" id="KW-1133">Transmembrane helix</keyword>
<evidence type="ECO:0000313" key="10">
    <source>
        <dbReference type="EMBL" id="CEP24500.1"/>
    </source>
</evidence>
<dbReference type="InterPro" id="IPR007305">
    <property type="entry name" value="Vesicle_transpt_Got1/SFT2"/>
</dbReference>
<evidence type="ECO:0000256" key="6">
    <source>
        <dbReference type="ARBA" id="ARBA00023136"/>
    </source>
</evidence>
<evidence type="ECO:0000256" key="7">
    <source>
        <dbReference type="ARBA" id="ARBA00025800"/>
    </source>
</evidence>
<name>A0A0H5C862_CYBJN</name>
<dbReference type="InterPro" id="IPR011691">
    <property type="entry name" value="Vesicle_transpt_SFT2"/>
</dbReference>
<dbReference type="PANTHER" id="PTHR23137">
    <property type="entry name" value="VESICLE TRANSPORT PROTEIN-RELATED"/>
    <property type="match status" value="1"/>
</dbReference>
<feature type="region of interest" description="Disordered" evidence="9">
    <location>
        <begin position="1"/>
        <end position="55"/>
    </location>
</feature>
<protein>
    <recommendedName>
        <fullName evidence="8">Protein transport protein SFT2</fullName>
    </recommendedName>
</protein>
<dbReference type="PANTHER" id="PTHR23137:SF36">
    <property type="entry name" value="VESICLE TRANSPORT PROTEIN SFT2C"/>
    <property type="match status" value="1"/>
</dbReference>
<dbReference type="GO" id="GO:0015031">
    <property type="term" value="P:protein transport"/>
    <property type="evidence" value="ECO:0007669"/>
    <property type="project" value="UniProtKB-KW"/>
</dbReference>
<keyword evidence="4 8" id="KW-0653">Protein transport</keyword>
<comment type="similarity">
    <text evidence="7 8">Belongs to the SFT2 family.</text>
</comment>
<evidence type="ECO:0000256" key="2">
    <source>
        <dbReference type="ARBA" id="ARBA00022448"/>
    </source>
</evidence>
<sequence length="135" mass="15148">MSFFSRITSSSVRLPEDPAEGSESTASTARFTLPWFSRSHPTSDNDGSAPPQYDQGEELSRWDRLLLFAVAMAASLSCYIVSFMLLPVLALKPRKFALLWSLGSILFLFSFGVLQGFTSYFRHLFSFDLWSPVSC</sequence>
<reference evidence="11" key="1">
    <citation type="journal article" date="2015" name="J. Biotechnol.">
        <title>The structure of the Cyberlindnera jadinii genome and its relation to Candida utilis analyzed by the occurrence of single nucleotide polymorphisms.</title>
        <authorList>
            <person name="Rupp O."/>
            <person name="Brinkrolf K."/>
            <person name="Buerth C."/>
            <person name="Kunigo M."/>
            <person name="Schneider J."/>
            <person name="Jaenicke S."/>
            <person name="Goesmann A."/>
            <person name="Puehler A."/>
            <person name="Jaeger K.-E."/>
            <person name="Ernst J.F."/>
        </authorList>
    </citation>
    <scope>NUCLEOTIDE SEQUENCE [LARGE SCALE GENOMIC DNA]</scope>
    <source>
        <strain evidence="11">ATCC 18201 / CBS 1600 / BCRC 20928 / JCM 3617 / NBRC 0987 / NRRL Y-1542</strain>
    </source>
</reference>
<feature type="transmembrane region" description="Helical" evidence="8">
    <location>
        <begin position="96"/>
        <end position="117"/>
    </location>
</feature>
<comment type="function">
    <text evidence="8">Nonessential protein required for the fusion of transport vesicles derived from the endocytic pathway with the Golgi complex.</text>
</comment>
<comment type="caution">
    <text evidence="8">Lacks conserved residue(s) required for the propagation of feature annotation.</text>
</comment>
<evidence type="ECO:0000256" key="8">
    <source>
        <dbReference type="RuleBase" id="RU363111"/>
    </source>
</evidence>
<proteinExistence type="inferred from homology"/>
<comment type="subcellular location">
    <subcellularLocation>
        <location evidence="8">Golgi apparatus membrane</location>
        <topology evidence="8">Multi-pass membrane protein</topology>
    </subcellularLocation>
    <subcellularLocation>
        <location evidence="1">Membrane</location>
        <topology evidence="1">Multi-pass membrane protein</topology>
    </subcellularLocation>
</comment>
<gene>
    <name evidence="10" type="primary">sft2</name>
    <name evidence="10" type="ORF">BN1211_5328</name>
</gene>
<evidence type="ECO:0000256" key="5">
    <source>
        <dbReference type="ARBA" id="ARBA00022989"/>
    </source>
</evidence>
<evidence type="ECO:0000313" key="11">
    <source>
        <dbReference type="Proteomes" id="UP000038830"/>
    </source>
</evidence>
<evidence type="ECO:0000256" key="9">
    <source>
        <dbReference type="SAM" id="MobiDB-lite"/>
    </source>
</evidence>
<organism evidence="10 11">
    <name type="scientific">Cyberlindnera jadinii (strain ATCC 18201 / CBS 1600 / BCRC 20928 / JCM 3617 / NBRC 0987 / NRRL Y-1542)</name>
    <name type="common">Torula yeast</name>
    <name type="synonym">Candida utilis</name>
    <dbReference type="NCBI Taxonomy" id="983966"/>
    <lineage>
        <taxon>Eukaryota</taxon>
        <taxon>Fungi</taxon>
        <taxon>Dikarya</taxon>
        <taxon>Ascomycota</taxon>
        <taxon>Saccharomycotina</taxon>
        <taxon>Saccharomycetes</taxon>
        <taxon>Phaffomycetales</taxon>
        <taxon>Phaffomycetaceae</taxon>
        <taxon>Cyberlindnera</taxon>
    </lineage>
</organism>
<dbReference type="GO" id="GO:0000139">
    <property type="term" value="C:Golgi membrane"/>
    <property type="evidence" value="ECO:0007669"/>
    <property type="project" value="UniProtKB-SubCell"/>
</dbReference>
<keyword evidence="2 8" id="KW-0813">Transport</keyword>
<evidence type="ECO:0000256" key="1">
    <source>
        <dbReference type="ARBA" id="ARBA00004141"/>
    </source>
</evidence>
<dbReference type="EMBL" id="CDQK01000006">
    <property type="protein sequence ID" value="CEP24500.1"/>
    <property type="molecule type" value="Genomic_DNA"/>
</dbReference>
<feature type="transmembrane region" description="Helical" evidence="8">
    <location>
        <begin position="65"/>
        <end position="90"/>
    </location>
</feature>
<dbReference type="Pfam" id="PF04178">
    <property type="entry name" value="Got1"/>
    <property type="match status" value="1"/>
</dbReference>
<keyword evidence="8" id="KW-0333">Golgi apparatus</keyword>
<keyword evidence="3 8" id="KW-0812">Transmembrane</keyword>
<accession>A0A0H5C862</accession>
<feature type="compositionally biased region" description="Polar residues" evidence="9">
    <location>
        <begin position="1"/>
        <end position="12"/>
    </location>
</feature>
<dbReference type="AlphaFoldDB" id="A0A0H5C862"/>
<dbReference type="GO" id="GO:0016192">
    <property type="term" value="P:vesicle-mediated transport"/>
    <property type="evidence" value="ECO:0007669"/>
    <property type="project" value="InterPro"/>
</dbReference>
<evidence type="ECO:0000256" key="4">
    <source>
        <dbReference type="ARBA" id="ARBA00022927"/>
    </source>
</evidence>